<dbReference type="Proteomes" id="UP000632377">
    <property type="component" value="Unassembled WGS sequence"/>
</dbReference>
<dbReference type="PANTHER" id="PTHR30032:SF4">
    <property type="entry name" value="AMIDASE ENHANCER"/>
    <property type="match status" value="1"/>
</dbReference>
<dbReference type="NCBIfam" id="TIGR02870">
    <property type="entry name" value="spore_II_D"/>
    <property type="match status" value="1"/>
</dbReference>
<name>A0ABS1T8X0_9CLOT</name>
<evidence type="ECO:0000259" key="2">
    <source>
        <dbReference type="Pfam" id="PF08486"/>
    </source>
</evidence>
<sequence>MQRVNVSIQLKKMVLAIIGSMIIMILLAVIIVGIGSKSGSIINSKGIINKFNLNNNNIVLKNVKGETNIKVFLTEQDKVVDMSLEDYVRGVVSGEMPAEFDIEALKAQAVAARTYALSHMEKLGGSTCTISKDKGADICDTVHCQVYKTKEGRFNDWPKKNAEEYWAKITEAVKQTAGEVITYDGSIIKSPYYFSMSSGRTENAADVFSMDVPYLKSVDSSQDKSLKDFQTIKKYTYNELANIINSKYPKAGVTSKKLSSQMIIKETTSGGGSVKKIALGSIVITGPQYREMLNLKSSNFTFKFNSKDVEIITKGYGHDVGMSQYGAGAMAKGGSNYKQILTHYYQGVKIEKIDDIK</sequence>
<dbReference type="InterPro" id="IPR051922">
    <property type="entry name" value="Bact_Sporulation_Assoc"/>
</dbReference>
<feature type="domain" description="Sporulation stage II protein D amidase enhancer LytB N-terminal" evidence="2">
    <location>
        <begin position="76"/>
        <end position="183"/>
    </location>
</feature>
<proteinExistence type="predicted"/>
<feature type="transmembrane region" description="Helical" evidence="1">
    <location>
        <begin position="12"/>
        <end position="35"/>
    </location>
</feature>
<dbReference type="Pfam" id="PF08486">
    <property type="entry name" value="SpoIID"/>
    <property type="match status" value="1"/>
</dbReference>
<keyword evidence="1" id="KW-0472">Membrane</keyword>
<dbReference type="NCBIfam" id="TIGR02669">
    <property type="entry name" value="SpoIID_LytB"/>
    <property type="match status" value="1"/>
</dbReference>
<organism evidence="3 4">
    <name type="scientific">Clostridium rhizosphaerae</name>
    <dbReference type="NCBI Taxonomy" id="2803861"/>
    <lineage>
        <taxon>Bacteria</taxon>
        <taxon>Bacillati</taxon>
        <taxon>Bacillota</taxon>
        <taxon>Clostridia</taxon>
        <taxon>Eubacteriales</taxon>
        <taxon>Clostridiaceae</taxon>
        <taxon>Clostridium</taxon>
    </lineage>
</organism>
<evidence type="ECO:0000313" key="3">
    <source>
        <dbReference type="EMBL" id="MBL4935784.1"/>
    </source>
</evidence>
<protein>
    <submittedName>
        <fullName evidence="3">Stage II sporulation protein D</fullName>
    </submittedName>
</protein>
<dbReference type="InterPro" id="IPR013486">
    <property type="entry name" value="SpoIID/LytB"/>
</dbReference>
<dbReference type="InterPro" id="IPR014225">
    <property type="entry name" value="Spore_II_D_firmicutes"/>
</dbReference>
<keyword evidence="4" id="KW-1185">Reference proteome</keyword>
<accession>A0ABS1T8X0</accession>
<dbReference type="RefSeq" id="WP_202748373.1">
    <property type="nucleotide sequence ID" value="NZ_JAESWC010000002.1"/>
</dbReference>
<keyword evidence="1" id="KW-1133">Transmembrane helix</keyword>
<comment type="caution">
    <text evidence="3">The sequence shown here is derived from an EMBL/GenBank/DDBJ whole genome shotgun (WGS) entry which is preliminary data.</text>
</comment>
<reference evidence="3 4" key="1">
    <citation type="submission" date="2021-01" db="EMBL/GenBank/DDBJ databases">
        <title>Genome public.</title>
        <authorList>
            <person name="Liu C."/>
            <person name="Sun Q."/>
        </authorList>
    </citation>
    <scope>NUCLEOTIDE SEQUENCE [LARGE SCALE GENOMIC DNA]</scope>
    <source>
        <strain evidence="3 4">YIM B02515</strain>
    </source>
</reference>
<evidence type="ECO:0000256" key="1">
    <source>
        <dbReference type="SAM" id="Phobius"/>
    </source>
</evidence>
<dbReference type="PANTHER" id="PTHR30032">
    <property type="entry name" value="N-ACETYLMURAMOYL-L-ALANINE AMIDASE-RELATED"/>
    <property type="match status" value="1"/>
</dbReference>
<evidence type="ECO:0000313" key="4">
    <source>
        <dbReference type="Proteomes" id="UP000632377"/>
    </source>
</evidence>
<keyword evidence="1" id="KW-0812">Transmembrane</keyword>
<dbReference type="EMBL" id="JAESWC010000002">
    <property type="protein sequence ID" value="MBL4935784.1"/>
    <property type="molecule type" value="Genomic_DNA"/>
</dbReference>
<gene>
    <name evidence="3" type="primary">spoIID</name>
    <name evidence="3" type="ORF">JK636_08435</name>
</gene>
<dbReference type="InterPro" id="IPR013693">
    <property type="entry name" value="SpoIID/LytB_N"/>
</dbReference>